<dbReference type="EMBL" id="JACOIK010000016">
    <property type="protein sequence ID" value="MBD1434856.1"/>
    <property type="molecule type" value="Genomic_DNA"/>
</dbReference>
<evidence type="ECO:0000313" key="2">
    <source>
        <dbReference type="Proteomes" id="UP000602759"/>
    </source>
</evidence>
<organism evidence="1 2">
    <name type="scientific">Sphingobacterium micropteri</name>
    <dbReference type="NCBI Taxonomy" id="2763501"/>
    <lineage>
        <taxon>Bacteria</taxon>
        <taxon>Pseudomonadati</taxon>
        <taxon>Bacteroidota</taxon>
        <taxon>Sphingobacteriia</taxon>
        <taxon>Sphingobacteriales</taxon>
        <taxon>Sphingobacteriaceae</taxon>
        <taxon>Sphingobacterium</taxon>
    </lineage>
</organism>
<name>A0ABR7YUF5_9SPHI</name>
<evidence type="ECO:0000313" key="1">
    <source>
        <dbReference type="EMBL" id="MBD1434856.1"/>
    </source>
</evidence>
<dbReference type="RefSeq" id="WP_190995719.1">
    <property type="nucleotide sequence ID" value="NZ_JACOIK010000016.1"/>
</dbReference>
<protein>
    <submittedName>
        <fullName evidence="1">Uncharacterized protein</fullName>
    </submittedName>
</protein>
<keyword evidence="2" id="KW-1185">Reference proteome</keyword>
<sequence>MKLTITNWSEINKALKVHAEKVLDEVAEKLFQLGLATINDARTHARFNNFSNNLRSSFAIAVALNGKIIKSDYSQVGNGTLGDGSEGMAKAKKLINEIVSEHRNQLLLVLVAGESYALYVEAKDNKTVLTQFALELKKKLTR</sequence>
<dbReference type="Proteomes" id="UP000602759">
    <property type="component" value="Unassembled WGS sequence"/>
</dbReference>
<reference evidence="1 2" key="1">
    <citation type="submission" date="2020-08" db="EMBL/GenBank/DDBJ databases">
        <title>Sphingobacterium sp. DN00404 isolated from aquaculture water.</title>
        <authorList>
            <person name="Zhang M."/>
        </authorList>
    </citation>
    <scope>NUCLEOTIDE SEQUENCE [LARGE SCALE GENOMIC DNA]</scope>
    <source>
        <strain evidence="1 2">DN00404</strain>
    </source>
</reference>
<gene>
    <name evidence="1" type="ORF">H8B06_18680</name>
</gene>
<comment type="caution">
    <text evidence="1">The sequence shown here is derived from an EMBL/GenBank/DDBJ whole genome shotgun (WGS) entry which is preliminary data.</text>
</comment>
<proteinExistence type="predicted"/>
<accession>A0ABR7YUF5</accession>